<evidence type="ECO:0000313" key="8">
    <source>
        <dbReference type="EMBL" id="EZA49637.1"/>
    </source>
</evidence>
<dbReference type="PANTHER" id="PTHR46134">
    <property type="entry name" value="DRONGO, ISOFORM F"/>
    <property type="match status" value="1"/>
</dbReference>
<dbReference type="Proteomes" id="UP000279307">
    <property type="component" value="Chromosome 6"/>
</dbReference>
<evidence type="ECO:0000256" key="1">
    <source>
        <dbReference type="ARBA" id="ARBA00022723"/>
    </source>
</evidence>
<dbReference type="InterPro" id="IPR052248">
    <property type="entry name" value="Arf-GAP_FG-repeat_protein"/>
</dbReference>
<feature type="domain" description="Arf-GAP" evidence="7">
    <location>
        <begin position="10"/>
        <end position="134"/>
    </location>
</feature>
<gene>
    <name evidence="9" type="ORF">DMN91_006411</name>
    <name evidence="8" type="ORF">X777_12182</name>
</gene>
<dbReference type="InterPro" id="IPR037278">
    <property type="entry name" value="ARFGAP/RecO"/>
</dbReference>
<dbReference type="PANTHER" id="PTHR46134:SF3">
    <property type="entry name" value="ARFGAP WITH FG REPEATS 1"/>
    <property type="match status" value="1"/>
</dbReference>
<dbReference type="SUPFAM" id="SSF57863">
    <property type="entry name" value="ArfGap/RecO-like zinc finger"/>
    <property type="match status" value="1"/>
</dbReference>
<dbReference type="GO" id="GO:0008270">
    <property type="term" value="F:zinc ion binding"/>
    <property type="evidence" value="ECO:0007669"/>
    <property type="project" value="UniProtKB-KW"/>
</dbReference>
<proteinExistence type="predicted"/>
<reference evidence="8 10" key="1">
    <citation type="journal article" date="2014" name="Curr. Biol.">
        <title>The genome of the clonal raider ant Cerapachys biroi.</title>
        <authorList>
            <person name="Oxley P.R."/>
            <person name="Ji L."/>
            <person name="Fetter-Pruneda I."/>
            <person name="McKenzie S.K."/>
            <person name="Li C."/>
            <person name="Hu H."/>
            <person name="Zhang G."/>
            <person name="Kronauer D.J."/>
        </authorList>
    </citation>
    <scope>NUCLEOTIDE SEQUENCE [LARGE SCALE GENOMIC DNA]</scope>
</reference>
<dbReference type="Gene3D" id="1.10.220.150">
    <property type="entry name" value="Arf GTPase activating protein"/>
    <property type="match status" value="1"/>
</dbReference>
<evidence type="ECO:0000256" key="4">
    <source>
        <dbReference type="ARBA" id="ARBA00022833"/>
    </source>
</evidence>
<dbReference type="PRINTS" id="PR00405">
    <property type="entry name" value="REVINTRACTNG"/>
</dbReference>
<reference evidence="9" key="3">
    <citation type="submission" date="2018-07" db="EMBL/GenBank/DDBJ databases">
        <authorList>
            <person name="Mckenzie S.K."/>
            <person name="Kronauer D.J.C."/>
        </authorList>
    </citation>
    <scope>NUCLEOTIDE SEQUENCE</scope>
    <source>
        <strain evidence="9">Clonal line C1</strain>
    </source>
</reference>
<dbReference type="PROSITE" id="PS50115">
    <property type="entry name" value="ARFGAP"/>
    <property type="match status" value="1"/>
</dbReference>
<reference evidence="9" key="2">
    <citation type="journal article" date="2018" name="Genome Res.">
        <title>The genomic architecture and molecular evolution of ant odorant receptors.</title>
        <authorList>
            <person name="McKenzie S.K."/>
            <person name="Kronauer D.J.C."/>
        </authorList>
    </citation>
    <scope>NUCLEOTIDE SEQUENCE [LARGE SCALE GENOMIC DNA]</scope>
    <source>
        <strain evidence="9">Clonal line C1</strain>
    </source>
</reference>
<keyword evidence="1" id="KW-0479">Metal-binding</keyword>
<dbReference type="InterPro" id="IPR038508">
    <property type="entry name" value="ArfGAP_dom_sf"/>
</dbReference>
<dbReference type="GO" id="GO:0005096">
    <property type="term" value="F:GTPase activator activity"/>
    <property type="evidence" value="ECO:0007669"/>
    <property type="project" value="InterPro"/>
</dbReference>
<dbReference type="EMBL" id="KK107503">
    <property type="protein sequence ID" value="EZA49637.1"/>
    <property type="molecule type" value="Genomic_DNA"/>
</dbReference>
<dbReference type="GO" id="GO:0005737">
    <property type="term" value="C:cytoplasm"/>
    <property type="evidence" value="ECO:0007669"/>
    <property type="project" value="TreeGrafter"/>
</dbReference>
<dbReference type="OrthoDB" id="6036at2759"/>
<dbReference type="CDD" id="cd08838">
    <property type="entry name" value="ArfGap_AGFG"/>
    <property type="match status" value="1"/>
</dbReference>
<dbReference type="STRING" id="2015173.A0A026W0P6"/>
<keyword evidence="10" id="KW-1185">Reference proteome</keyword>
<dbReference type="Pfam" id="PF01412">
    <property type="entry name" value="ArfGap"/>
    <property type="match status" value="1"/>
</dbReference>
<protein>
    <submittedName>
        <fullName evidence="8">Arf-GAP domain and FG repeats-containing protein</fullName>
    </submittedName>
</protein>
<evidence type="ECO:0000256" key="3">
    <source>
        <dbReference type="ARBA" id="ARBA00022771"/>
    </source>
</evidence>
<keyword evidence="2" id="KW-0677">Repeat</keyword>
<dbReference type="Proteomes" id="UP000053097">
    <property type="component" value="Unassembled WGS sequence"/>
</dbReference>
<evidence type="ECO:0000313" key="9">
    <source>
        <dbReference type="EMBL" id="RLU22032.1"/>
    </source>
</evidence>
<keyword evidence="3 5" id="KW-0863">Zinc-finger</keyword>
<evidence type="ECO:0000256" key="2">
    <source>
        <dbReference type="ARBA" id="ARBA00022737"/>
    </source>
</evidence>
<dbReference type="SMART" id="SM00105">
    <property type="entry name" value="ArfGap"/>
    <property type="match status" value="1"/>
</dbReference>
<feature type="region of interest" description="Disordered" evidence="6">
    <location>
        <begin position="132"/>
        <end position="176"/>
    </location>
</feature>
<evidence type="ECO:0000259" key="7">
    <source>
        <dbReference type="PROSITE" id="PS50115"/>
    </source>
</evidence>
<name>A0A026W0P6_OOCBI</name>
<evidence type="ECO:0000256" key="5">
    <source>
        <dbReference type="PROSITE-ProRule" id="PRU00288"/>
    </source>
</evidence>
<evidence type="ECO:0000256" key="6">
    <source>
        <dbReference type="SAM" id="MobiDB-lite"/>
    </source>
</evidence>
<dbReference type="EMBL" id="QOIP01000006">
    <property type="protein sequence ID" value="RLU22032.1"/>
    <property type="molecule type" value="Genomic_DNA"/>
</dbReference>
<dbReference type="FunFam" id="1.10.220.150:FF:000005">
    <property type="entry name" value="Arf-GAP domain and FG repeat-containing protein 1"/>
    <property type="match status" value="1"/>
</dbReference>
<evidence type="ECO:0000313" key="10">
    <source>
        <dbReference type="Proteomes" id="UP000053097"/>
    </source>
</evidence>
<organism evidence="8 10">
    <name type="scientific">Ooceraea biroi</name>
    <name type="common">Clonal raider ant</name>
    <name type="synonym">Cerapachys biroi</name>
    <dbReference type="NCBI Taxonomy" id="2015173"/>
    <lineage>
        <taxon>Eukaryota</taxon>
        <taxon>Metazoa</taxon>
        <taxon>Ecdysozoa</taxon>
        <taxon>Arthropoda</taxon>
        <taxon>Hexapoda</taxon>
        <taxon>Insecta</taxon>
        <taxon>Pterygota</taxon>
        <taxon>Neoptera</taxon>
        <taxon>Endopterygota</taxon>
        <taxon>Hymenoptera</taxon>
        <taxon>Apocrita</taxon>
        <taxon>Aculeata</taxon>
        <taxon>Formicoidea</taxon>
        <taxon>Formicidae</taxon>
        <taxon>Dorylinae</taxon>
        <taxon>Ooceraea</taxon>
    </lineage>
</organism>
<dbReference type="AlphaFoldDB" id="A0A026W0P6"/>
<keyword evidence="4" id="KW-0862">Zinc</keyword>
<sequence length="411" mass="45085">MASAKRKQDERNLKTLRELVSQPGNKECFDCNQRGPTYVNMTIGSFVCTSCSGMLRGLTPPHRVKSISMATFSQEEIDFIKEHGNEYCRRIWLGLMNSNSPQNFDTKDEQKMKDLMSAKYELKRYYLDPSIANQNTVTQQPKSQSSSNIPRVPNSGTSTTLPAPANSQKSNNVEPVNANNFSTDFVADFSKVPDPFCAMTTPAGQPIAPQPFFANFDNNPVFNNSKSMETSAMFNQVGGNPMNMNGIHAPPSEDRYAALKDLDSLMKQTQLKEETTGALSASAWNANNSNAPNAMWSIGVGNQTHVISNPFTGGDLWRPSANVVNNNTQSADNSLCNSANPFKSTQFPVNNDAQWIGIGTPSNGDVLQLSQLMTPLANKVWQPTVPAYHANPFMVGTGVSNMTRNSNNPFL</sequence>
<dbReference type="OMA" id="ERGNEYC"/>
<dbReference type="InterPro" id="IPR001164">
    <property type="entry name" value="ArfGAP_dom"/>
</dbReference>
<accession>A0A026W0P6</accession>
<dbReference type="GO" id="GO:0016020">
    <property type="term" value="C:membrane"/>
    <property type="evidence" value="ECO:0007669"/>
    <property type="project" value="TreeGrafter"/>
</dbReference>